<dbReference type="FunFam" id="2.40.110.10:FF:000002">
    <property type="entry name" value="Acyl-CoA dehydrogenase fadE12"/>
    <property type="match status" value="1"/>
</dbReference>
<dbReference type="SUPFAM" id="SSF47203">
    <property type="entry name" value="Acyl-CoA dehydrogenase C-terminal domain-like"/>
    <property type="match status" value="1"/>
</dbReference>
<evidence type="ECO:0000256" key="2">
    <source>
        <dbReference type="ARBA" id="ARBA00009347"/>
    </source>
</evidence>
<dbReference type="AlphaFoldDB" id="A0A344L008"/>
<dbReference type="SUPFAM" id="SSF56645">
    <property type="entry name" value="Acyl-CoA dehydrogenase NM domain-like"/>
    <property type="match status" value="1"/>
</dbReference>
<evidence type="ECO:0000256" key="4">
    <source>
        <dbReference type="ARBA" id="ARBA00022827"/>
    </source>
</evidence>
<evidence type="ECO:0000259" key="7">
    <source>
        <dbReference type="Pfam" id="PF00441"/>
    </source>
</evidence>
<keyword evidence="11" id="KW-1185">Reference proteome</keyword>
<dbReference type="PROSITE" id="PS00073">
    <property type="entry name" value="ACYL_COA_DH_2"/>
    <property type="match status" value="1"/>
</dbReference>
<name>A0A344L008_9PSEU</name>
<proteinExistence type="inferred from homology"/>
<dbReference type="EMBL" id="CP015163">
    <property type="protein sequence ID" value="AXB41382.1"/>
    <property type="molecule type" value="Genomic_DNA"/>
</dbReference>
<dbReference type="FunFam" id="1.20.140.10:FF:000001">
    <property type="entry name" value="Acyl-CoA dehydrogenase"/>
    <property type="match status" value="1"/>
</dbReference>
<dbReference type="PANTHER" id="PTHR43884">
    <property type="entry name" value="ACYL-COA DEHYDROGENASE"/>
    <property type="match status" value="1"/>
</dbReference>
<dbReference type="GO" id="GO:0006552">
    <property type="term" value="P:L-leucine catabolic process"/>
    <property type="evidence" value="ECO:0007669"/>
    <property type="project" value="TreeGrafter"/>
</dbReference>
<feature type="domain" description="Acyl-CoA dehydrogenase/oxidase N-terminal" evidence="9">
    <location>
        <begin position="8"/>
        <end position="119"/>
    </location>
</feature>
<keyword evidence="4 6" id="KW-0274">FAD</keyword>
<dbReference type="InterPro" id="IPR006089">
    <property type="entry name" value="Acyl-CoA_DH_CS"/>
</dbReference>
<accession>A0A344L008</accession>
<evidence type="ECO:0000259" key="9">
    <source>
        <dbReference type="Pfam" id="PF02771"/>
    </source>
</evidence>
<dbReference type="InterPro" id="IPR036250">
    <property type="entry name" value="AcylCo_DH-like_C"/>
</dbReference>
<evidence type="ECO:0000256" key="5">
    <source>
        <dbReference type="ARBA" id="ARBA00023002"/>
    </source>
</evidence>
<reference evidence="10 11" key="1">
    <citation type="submission" date="2016-04" db="EMBL/GenBank/DDBJ databases">
        <title>Complete genome sequence and analysis of deep-sea sediment isolate, Amycolatopsis sp. WP1.</title>
        <authorList>
            <person name="Wang H."/>
            <person name="Chen S."/>
            <person name="Wu Q."/>
        </authorList>
    </citation>
    <scope>NUCLEOTIDE SEQUENCE [LARGE SCALE GENOMIC DNA]</scope>
    <source>
        <strain evidence="10 11">WP1</strain>
    </source>
</reference>
<gene>
    <name evidence="10" type="ORF">A4R43_01625</name>
</gene>
<dbReference type="Gene3D" id="1.10.540.10">
    <property type="entry name" value="Acyl-CoA dehydrogenase/oxidase, N-terminal domain"/>
    <property type="match status" value="1"/>
</dbReference>
<feature type="domain" description="Acyl-CoA dehydrogenase/oxidase C-terminal" evidence="7">
    <location>
        <begin position="230"/>
        <end position="377"/>
    </location>
</feature>
<dbReference type="GO" id="GO:0050660">
    <property type="term" value="F:flavin adenine dinucleotide binding"/>
    <property type="evidence" value="ECO:0007669"/>
    <property type="project" value="InterPro"/>
</dbReference>
<dbReference type="Pfam" id="PF00441">
    <property type="entry name" value="Acyl-CoA_dh_1"/>
    <property type="match status" value="1"/>
</dbReference>
<organism evidence="10 11">
    <name type="scientific">Amycolatopsis albispora</name>
    <dbReference type="NCBI Taxonomy" id="1804986"/>
    <lineage>
        <taxon>Bacteria</taxon>
        <taxon>Bacillati</taxon>
        <taxon>Actinomycetota</taxon>
        <taxon>Actinomycetes</taxon>
        <taxon>Pseudonocardiales</taxon>
        <taxon>Pseudonocardiaceae</taxon>
        <taxon>Amycolatopsis</taxon>
    </lineage>
</organism>
<dbReference type="InterPro" id="IPR009075">
    <property type="entry name" value="AcylCo_DH/oxidase_C"/>
</dbReference>
<sequence>MDINPYEAEHEDFRELCGKFLEREAVPHHARWERDGIIEPGLWAKAGEAGLLGLDAPVEHGGGGQADFRYTMVFIEELIRAGITAPGFVAHNDLISSYLATRTTAEQRARWLPGLCAGKLIAAIALSEPEAGSDLAGIRTRAVRDGDHYVLNGQKTFITNGENADLVIVAAKTGTPRGGQAMTLLVVERGMPGFSRGRRLAKVGWPASDTSELFFDDCRVPVTNLLGRENAGMGYLMGGLPRERLCISAVAVATAEKVLAETLGYARERKAFGQPIGSFQHNKFLLATLDTEVTMARVFLNHCVAEFNARRLTVTDAAKLKWWTTELQVRLTDRCLQLHGGYGYLSESPIAREWANSRVQTIYGGTTEVMKELLGSSLGL</sequence>
<dbReference type="InterPro" id="IPR013786">
    <property type="entry name" value="AcylCoA_DH/ox_N"/>
</dbReference>
<dbReference type="InterPro" id="IPR046373">
    <property type="entry name" value="Acyl-CoA_Oxase/DH_mid-dom_sf"/>
</dbReference>
<dbReference type="Gene3D" id="2.40.110.10">
    <property type="entry name" value="Butyryl-CoA Dehydrogenase, subunit A, domain 2"/>
    <property type="match status" value="1"/>
</dbReference>
<dbReference type="Proteomes" id="UP000250434">
    <property type="component" value="Chromosome"/>
</dbReference>
<dbReference type="GO" id="GO:0008470">
    <property type="term" value="F:3-methylbutanoyl-CoA dehydrogenase activity"/>
    <property type="evidence" value="ECO:0007669"/>
    <property type="project" value="TreeGrafter"/>
</dbReference>
<feature type="domain" description="Acyl-CoA oxidase/dehydrogenase middle" evidence="8">
    <location>
        <begin position="123"/>
        <end position="218"/>
    </location>
</feature>
<dbReference type="InterPro" id="IPR009100">
    <property type="entry name" value="AcylCoA_DH/oxidase_NM_dom_sf"/>
</dbReference>
<keyword evidence="3 6" id="KW-0285">Flavoprotein</keyword>
<dbReference type="PANTHER" id="PTHR43884:SF12">
    <property type="entry name" value="ISOVALERYL-COA DEHYDROGENASE, MITOCHONDRIAL-RELATED"/>
    <property type="match status" value="1"/>
</dbReference>
<dbReference type="OrthoDB" id="8876745at2"/>
<evidence type="ECO:0000256" key="3">
    <source>
        <dbReference type="ARBA" id="ARBA00022630"/>
    </source>
</evidence>
<evidence type="ECO:0000259" key="8">
    <source>
        <dbReference type="Pfam" id="PF02770"/>
    </source>
</evidence>
<dbReference type="Pfam" id="PF02770">
    <property type="entry name" value="Acyl-CoA_dh_M"/>
    <property type="match status" value="1"/>
</dbReference>
<dbReference type="InterPro" id="IPR037069">
    <property type="entry name" value="AcylCoA_DH/ox_N_sf"/>
</dbReference>
<dbReference type="PROSITE" id="PS00072">
    <property type="entry name" value="ACYL_COA_DH_1"/>
    <property type="match status" value="1"/>
</dbReference>
<dbReference type="Gene3D" id="1.20.140.10">
    <property type="entry name" value="Butyryl-CoA Dehydrogenase, subunit A, domain 3"/>
    <property type="match status" value="1"/>
</dbReference>
<dbReference type="KEGG" id="aab:A4R43_01625"/>
<comment type="cofactor">
    <cofactor evidence="1 6">
        <name>FAD</name>
        <dbReference type="ChEBI" id="CHEBI:57692"/>
    </cofactor>
</comment>
<dbReference type="Pfam" id="PF02771">
    <property type="entry name" value="Acyl-CoA_dh_N"/>
    <property type="match status" value="1"/>
</dbReference>
<evidence type="ECO:0000313" key="11">
    <source>
        <dbReference type="Proteomes" id="UP000250434"/>
    </source>
</evidence>
<dbReference type="InterPro" id="IPR006091">
    <property type="entry name" value="Acyl-CoA_Oxase/DH_mid-dom"/>
</dbReference>
<evidence type="ECO:0000256" key="6">
    <source>
        <dbReference type="RuleBase" id="RU362125"/>
    </source>
</evidence>
<evidence type="ECO:0000313" key="10">
    <source>
        <dbReference type="EMBL" id="AXB41382.1"/>
    </source>
</evidence>
<evidence type="ECO:0000256" key="1">
    <source>
        <dbReference type="ARBA" id="ARBA00001974"/>
    </source>
</evidence>
<dbReference type="RefSeq" id="WP_113690638.1">
    <property type="nucleotide sequence ID" value="NZ_CP015163.1"/>
</dbReference>
<protein>
    <submittedName>
        <fullName evidence="10">Acyl-CoA dehydrogenase</fullName>
    </submittedName>
</protein>
<comment type="similarity">
    <text evidence="2 6">Belongs to the acyl-CoA dehydrogenase family.</text>
</comment>
<keyword evidence="5 6" id="KW-0560">Oxidoreductase</keyword>